<evidence type="ECO:0000313" key="16">
    <source>
        <dbReference type="Proteomes" id="UP000264071"/>
    </source>
</evidence>
<evidence type="ECO:0000256" key="7">
    <source>
        <dbReference type="ARBA" id="ARBA00022842"/>
    </source>
</evidence>
<proteinExistence type="inferred from homology"/>
<dbReference type="Proteomes" id="UP000264071">
    <property type="component" value="Unassembled WGS sequence"/>
</dbReference>
<dbReference type="NCBIfam" id="NF003918">
    <property type="entry name" value="PRK05443.1-2"/>
    <property type="match status" value="1"/>
</dbReference>
<dbReference type="GO" id="GO:0009358">
    <property type="term" value="C:polyphosphate kinase complex"/>
    <property type="evidence" value="ECO:0007669"/>
    <property type="project" value="InterPro"/>
</dbReference>
<evidence type="ECO:0000256" key="9">
    <source>
        <dbReference type="RuleBase" id="RU003800"/>
    </source>
</evidence>
<evidence type="ECO:0000256" key="4">
    <source>
        <dbReference type="ARBA" id="ARBA00022741"/>
    </source>
</evidence>
<comment type="cofactor">
    <cofactor evidence="8">
        <name>Mg(2+)</name>
        <dbReference type="ChEBI" id="CHEBI:18420"/>
    </cofactor>
</comment>
<comment type="catalytic activity">
    <reaction evidence="8 9">
        <text>[phosphate](n) + ATP = [phosphate](n+1) + ADP</text>
        <dbReference type="Rhea" id="RHEA:19573"/>
        <dbReference type="Rhea" id="RHEA-COMP:9859"/>
        <dbReference type="Rhea" id="RHEA-COMP:14280"/>
        <dbReference type="ChEBI" id="CHEBI:16838"/>
        <dbReference type="ChEBI" id="CHEBI:30616"/>
        <dbReference type="ChEBI" id="CHEBI:456216"/>
        <dbReference type="EC" id="2.7.4.1"/>
    </reaction>
</comment>
<organism evidence="15 16">
    <name type="scientific">Gemmatimonas aurantiaca</name>
    <dbReference type="NCBI Taxonomy" id="173480"/>
    <lineage>
        <taxon>Bacteria</taxon>
        <taxon>Pseudomonadati</taxon>
        <taxon>Gemmatimonadota</taxon>
        <taxon>Gemmatimonadia</taxon>
        <taxon>Gemmatimonadales</taxon>
        <taxon>Gemmatimonadaceae</taxon>
        <taxon>Gemmatimonas</taxon>
    </lineage>
</organism>
<comment type="PTM">
    <text evidence="8 9">An intermediate of this reaction is the autophosphorylated ppk in which a phosphate is covalently linked to a histidine residue through a N-P bond.</text>
</comment>
<feature type="domain" description="Polyphosphate kinase N-terminal" evidence="12">
    <location>
        <begin position="11"/>
        <end position="117"/>
    </location>
</feature>
<dbReference type="HAMAP" id="MF_00347">
    <property type="entry name" value="Polyphosphate_kinase"/>
    <property type="match status" value="1"/>
</dbReference>
<evidence type="ECO:0000259" key="11">
    <source>
        <dbReference type="Pfam" id="PF02503"/>
    </source>
</evidence>
<dbReference type="InterPro" id="IPR036832">
    <property type="entry name" value="PPK_N_dom_sf"/>
</dbReference>
<comment type="caution">
    <text evidence="15">The sequence shown here is derived from an EMBL/GenBank/DDBJ whole genome shotgun (WGS) entry which is preliminary data.</text>
</comment>
<keyword evidence="2 8" id="KW-0808">Transferase</keyword>
<dbReference type="SUPFAM" id="SSF143724">
    <property type="entry name" value="PHP14-like"/>
    <property type="match status" value="1"/>
</dbReference>
<feature type="binding site" evidence="8">
    <location>
        <position position="599"/>
    </location>
    <ligand>
        <name>ATP</name>
        <dbReference type="ChEBI" id="CHEBI:30616"/>
    </ligand>
</feature>
<keyword evidence="5 8" id="KW-0418">Kinase</keyword>
<sequence>MASATSLALPYLNRELSWLEFNARVLEEALDDRVPLLERLKFLAIFSTNLDEFYMVRVAGLRRKVAAGTKQYAPEPLTPPEQLEAIRERVNELLGRRRRALRRELLPALAKHNVEIVPMDALDDDERARLASFFESQVFPVLTPLAVDPGHPFPYISSLSLSLAVDIRDPETGKSHFARVKVPRSLSRWVSTGRSHRFVALEEVIGANLGALFPGMDVERWYTFRITRYSDLELGQMDQPEDLLETIEQQVFQRKFGEVVRLEVQREMPESIRQLLMEELSETESQYVAPIGPRDVHDQDDLLELGDLMQLASLDIPELRDPPHVPLVPTAFREGRNIFDAIRERDVLVHHPYESFSASVEAFLEAAANDPQVLAIKVTLYRTSGDTAIERALTEAAEAGKQVAVLIELQARFDEANNINFARTMENYGIHVAYGLPGLKTHAKTVLVVRRDFDGIRRYVHLGTGNYNSKTARLYTDIGLFTCNPQIGADLSDLFNSLTGVSRQKHYRRLAIAPGNLRAHTLQLIRREAEHAKAGRGGRIIAKMNALVDPEVIAALYQASQAGVEIDLIVRGICCLVPGIKDVSERIRVISIIGRFLEHSRIVHFANGGTPEYYIGSADWMPRNFDRRVEAMTPIDDPSLHRGVQLVLETCLADNRQSWELGADGTYRRRQPGNAAERSTQAVLTRHPWGDVTPRPARKRTRAKTV</sequence>
<evidence type="ECO:0000256" key="6">
    <source>
        <dbReference type="ARBA" id="ARBA00022840"/>
    </source>
</evidence>
<dbReference type="InterPro" id="IPR041108">
    <property type="entry name" value="PP_kinase_C_1"/>
</dbReference>
<evidence type="ECO:0000256" key="5">
    <source>
        <dbReference type="ARBA" id="ARBA00022777"/>
    </source>
</evidence>
<name>A0A3D4V4K7_9BACT</name>
<gene>
    <name evidence="15" type="primary">ppk1</name>
    <name evidence="8" type="synonym">ppk</name>
    <name evidence="15" type="ORF">DGD08_02395</name>
</gene>
<feature type="binding site" evidence="8">
    <location>
        <position position="475"/>
    </location>
    <ligand>
        <name>ATP</name>
        <dbReference type="ChEBI" id="CHEBI:30616"/>
    </ligand>
</feature>
<keyword evidence="4 8" id="KW-0547">Nucleotide-binding</keyword>
<keyword evidence="7 8" id="KW-0460">Magnesium</keyword>
<dbReference type="InterPro" id="IPR036830">
    <property type="entry name" value="PP_kinase_middle_dom_sf"/>
</dbReference>
<feature type="domain" description="Polyphosphate kinase C-terminal" evidence="13">
    <location>
        <begin position="510"/>
        <end position="681"/>
    </location>
</feature>
<evidence type="ECO:0000256" key="2">
    <source>
        <dbReference type="ARBA" id="ARBA00022679"/>
    </source>
</evidence>
<feature type="region of interest" description="Disordered" evidence="10">
    <location>
        <begin position="666"/>
        <end position="706"/>
    </location>
</feature>
<dbReference type="Gene3D" id="3.30.1840.10">
    <property type="entry name" value="Polyphosphate kinase middle domain"/>
    <property type="match status" value="1"/>
</dbReference>
<dbReference type="PIRSF" id="PIRSF015589">
    <property type="entry name" value="PP_kinase"/>
    <property type="match status" value="1"/>
</dbReference>
<dbReference type="EC" id="2.7.4.1" evidence="8 9"/>
<dbReference type="GO" id="GO:0006799">
    <property type="term" value="P:polyphosphate biosynthetic process"/>
    <property type="evidence" value="ECO:0007669"/>
    <property type="project" value="UniProtKB-UniRule"/>
</dbReference>
<dbReference type="InterPro" id="IPR025200">
    <property type="entry name" value="PPK_C_dom2"/>
</dbReference>
<dbReference type="Pfam" id="PF13090">
    <property type="entry name" value="PP_kinase_C"/>
    <property type="match status" value="1"/>
</dbReference>
<dbReference type="NCBIfam" id="NF003921">
    <property type="entry name" value="PRK05443.2-2"/>
    <property type="match status" value="1"/>
</dbReference>
<dbReference type="Pfam" id="PF13089">
    <property type="entry name" value="PP_kinase_N"/>
    <property type="match status" value="1"/>
</dbReference>
<comment type="similarity">
    <text evidence="8 9">Belongs to the polyphosphate kinase 1 (PPK1) family.</text>
</comment>
<feature type="domain" description="Polyphosphate kinase C-terminal" evidence="14">
    <location>
        <begin position="337"/>
        <end position="503"/>
    </location>
</feature>
<dbReference type="Pfam" id="PF17941">
    <property type="entry name" value="PP_kinase_C_1"/>
    <property type="match status" value="1"/>
</dbReference>
<evidence type="ECO:0000256" key="10">
    <source>
        <dbReference type="SAM" id="MobiDB-lite"/>
    </source>
</evidence>
<feature type="binding site" evidence="8">
    <location>
        <position position="382"/>
    </location>
    <ligand>
        <name>Mg(2+)</name>
        <dbReference type="ChEBI" id="CHEBI:18420"/>
    </ligand>
</feature>
<dbReference type="InterPro" id="IPR024953">
    <property type="entry name" value="PP_kinase_middle"/>
</dbReference>
<protein>
    <recommendedName>
        <fullName evidence="8 9">Polyphosphate kinase</fullName>
        <ecNumber evidence="8 9">2.7.4.1</ecNumber>
    </recommendedName>
    <alternativeName>
        <fullName evidence="8">ATP-polyphosphate phosphotransferase</fullName>
    </alternativeName>
    <alternativeName>
        <fullName evidence="8">Polyphosphoric acid kinase</fullName>
    </alternativeName>
</protein>
<dbReference type="GO" id="GO:0005524">
    <property type="term" value="F:ATP binding"/>
    <property type="evidence" value="ECO:0007669"/>
    <property type="project" value="UniProtKB-KW"/>
</dbReference>
<dbReference type="NCBIfam" id="TIGR03705">
    <property type="entry name" value="poly_P_kin"/>
    <property type="match status" value="1"/>
</dbReference>
<dbReference type="InterPro" id="IPR003414">
    <property type="entry name" value="PP_kinase"/>
</dbReference>
<feature type="binding site" evidence="8">
    <location>
        <position position="49"/>
    </location>
    <ligand>
        <name>ATP</name>
        <dbReference type="ChEBI" id="CHEBI:30616"/>
    </ligand>
</feature>
<reference evidence="15 16" key="1">
    <citation type="journal article" date="2018" name="Nat. Biotechnol.">
        <title>A standardized bacterial taxonomy based on genome phylogeny substantially revises the tree of life.</title>
        <authorList>
            <person name="Parks D.H."/>
            <person name="Chuvochina M."/>
            <person name="Waite D.W."/>
            <person name="Rinke C."/>
            <person name="Skarshewski A."/>
            <person name="Chaumeil P.A."/>
            <person name="Hugenholtz P."/>
        </authorList>
    </citation>
    <scope>NUCLEOTIDE SEQUENCE [LARGE SCALE GENOMIC DNA]</scope>
    <source>
        <strain evidence="15">UBA8844</strain>
    </source>
</reference>
<evidence type="ECO:0000259" key="13">
    <source>
        <dbReference type="Pfam" id="PF13090"/>
    </source>
</evidence>
<dbReference type="FunFam" id="3.30.870.10:FF:000001">
    <property type="entry name" value="Polyphosphate kinase"/>
    <property type="match status" value="1"/>
</dbReference>
<keyword evidence="3 8" id="KW-0479">Metal-binding</keyword>
<dbReference type="SUPFAM" id="SSF56024">
    <property type="entry name" value="Phospholipase D/nuclease"/>
    <property type="match status" value="2"/>
</dbReference>
<dbReference type="EMBL" id="DPIY01000002">
    <property type="protein sequence ID" value="HCT56043.1"/>
    <property type="molecule type" value="Genomic_DNA"/>
</dbReference>
<dbReference type="PANTHER" id="PTHR30218:SF0">
    <property type="entry name" value="POLYPHOSPHATE KINASE"/>
    <property type="match status" value="1"/>
</dbReference>
<feature type="domain" description="Polyphosphate kinase middle" evidence="11">
    <location>
        <begin position="126"/>
        <end position="305"/>
    </location>
</feature>
<feature type="binding site" evidence="8">
    <location>
        <position position="571"/>
    </location>
    <ligand>
        <name>ATP</name>
        <dbReference type="ChEBI" id="CHEBI:30616"/>
    </ligand>
</feature>
<evidence type="ECO:0000313" key="15">
    <source>
        <dbReference type="EMBL" id="HCT56043.1"/>
    </source>
</evidence>
<evidence type="ECO:0000256" key="8">
    <source>
        <dbReference type="HAMAP-Rule" id="MF_00347"/>
    </source>
</evidence>
<dbReference type="Pfam" id="PF02503">
    <property type="entry name" value="PP_kinase"/>
    <property type="match status" value="1"/>
</dbReference>
<dbReference type="NCBIfam" id="NF003917">
    <property type="entry name" value="PRK05443.1-1"/>
    <property type="match status" value="1"/>
</dbReference>
<dbReference type="PANTHER" id="PTHR30218">
    <property type="entry name" value="POLYPHOSPHATE KINASE"/>
    <property type="match status" value="1"/>
</dbReference>
<evidence type="ECO:0000259" key="12">
    <source>
        <dbReference type="Pfam" id="PF13089"/>
    </source>
</evidence>
<feature type="binding site" evidence="8">
    <location>
        <position position="412"/>
    </location>
    <ligand>
        <name>Mg(2+)</name>
        <dbReference type="ChEBI" id="CHEBI:18420"/>
    </ligand>
</feature>
<dbReference type="InterPro" id="IPR025198">
    <property type="entry name" value="PPK_N_dom"/>
</dbReference>
<dbReference type="Gene3D" id="3.30.870.10">
    <property type="entry name" value="Endonuclease Chain A"/>
    <property type="match status" value="2"/>
</dbReference>
<dbReference type="AlphaFoldDB" id="A0A3D4V4K7"/>
<evidence type="ECO:0000256" key="3">
    <source>
        <dbReference type="ARBA" id="ARBA00022723"/>
    </source>
</evidence>
<dbReference type="OMA" id="MTLYRVG"/>
<dbReference type="SUPFAM" id="SSF140356">
    <property type="entry name" value="PPK N-terminal domain-like"/>
    <property type="match status" value="1"/>
</dbReference>
<keyword evidence="1 8" id="KW-0597">Phosphoprotein</keyword>
<feature type="active site" description="Phosphohistidine intermediate" evidence="8">
    <location>
        <position position="442"/>
    </location>
</feature>
<keyword evidence="6 8" id="KW-0067">ATP-binding</keyword>
<evidence type="ECO:0000256" key="1">
    <source>
        <dbReference type="ARBA" id="ARBA00022553"/>
    </source>
</evidence>
<dbReference type="GO" id="GO:0046872">
    <property type="term" value="F:metal ion binding"/>
    <property type="evidence" value="ECO:0007669"/>
    <property type="project" value="UniProtKB-KW"/>
</dbReference>
<feature type="compositionally biased region" description="Basic residues" evidence="10">
    <location>
        <begin position="696"/>
        <end position="706"/>
    </location>
</feature>
<accession>A0A3D4V4K7</accession>
<dbReference type="CDD" id="cd09165">
    <property type="entry name" value="PLDc_PaPPK1_C1_like"/>
    <property type="match status" value="1"/>
</dbReference>
<dbReference type="Gene3D" id="1.20.58.310">
    <property type="entry name" value="Polyphosphate kinase N-terminal domain"/>
    <property type="match status" value="1"/>
</dbReference>
<evidence type="ECO:0000259" key="14">
    <source>
        <dbReference type="Pfam" id="PF17941"/>
    </source>
</evidence>
<dbReference type="GO" id="GO:0008976">
    <property type="term" value="F:polyphosphate kinase activity"/>
    <property type="evidence" value="ECO:0007669"/>
    <property type="project" value="UniProtKB-UniRule"/>
</dbReference>
<dbReference type="CDD" id="cd09168">
    <property type="entry name" value="PLDc_PaPPK1_C2_like"/>
    <property type="match status" value="1"/>
</dbReference>
<comment type="function">
    <text evidence="8 9">Catalyzes the reversible transfer of the terminal phosphate of ATP to form a long-chain polyphosphate (polyP).</text>
</comment>